<reference evidence="8" key="3">
    <citation type="submission" date="2015-10" db="EMBL/GenBank/DDBJ databases">
        <authorList>
            <person name="Gilbert D.G."/>
        </authorList>
    </citation>
    <scope>NUCLEOTIDE SEQUENCE</scope>
</reference>
<feature type="compositionally biased region" description="Basic and acidic residues" evidence="6">
    <location>
        <begin position="9"/>
        <end position="18"/>
    </location>
</feature>
<feature type="region of interest" description="Disordered" evidence="6">
    <location>
        <begin position="1"/>
        <end position="97"/>
    </location>
</feature>
<dbReference type="PANTHER" id="PTHR47640:SF11">
    <property type="entry name" value="RNA-BINDING PROTEIN 42"/>
    <property type="match status" value="1"/>
</dbReference>
<evidence type="ECO:0000259" key="7">
    <source>
        <dbReference type="PROSITE" id="PS50102"/>
    </source>
</evidence>
<dbReference type="RefSeq" id="XP_032780144.2">
    <property type="nucleotide sequence ID" value="XM_032924253.2"/>
</dbReference>
<dbReference type="Pfam" id="PF00076">
    <property type="entry name" value="RRM_1"/>
    <property type="match status" value="1"/>
</dbReference>
<reference evidence="9" key="2">
    <citation type="submission" date="2015-10" db="EMBL/GenBank/DDBJ databases">
        <title>EvidentialGene: Evidence-directed Construction of Complete mRNA Transcriptomes without Genomes.</title>
        <authorList>
            <person name="Gilbert D.G."/>
        </authorList>
    </citation>
    <scope>NUCLEOTIDE SEQUENCE</scope>
</reference>
<organism evidence="8">
    <name type="scientific">Daphnia magna</name>
    <dbReference type="NCBI Taxonomy" id="35525"/>
    <lineage>
        <taxon>Eukaryota</taxon>
        <taxon>Metazoa</taxon>
        <taxon>Ecdysozoa</taxon>
        <taxon>Arthropoda</taxon>
        <taxon>Crustacea</taxon>
        <taxon>Branchiopoda</taxon>
        <taxon>Diplostraca</taxon>
        <taxon>Cladocera</taxon>
        <taxon>Anomopoda</taxon>
        <taxon>Daphniidae</taxon>
        <taxon>Daphnia</taxon>
    </lineage>
</organism>
<dbReference type="GO" id="GO:0003729">
    <property type="term" value="F:mRNA binding"/>
    <property type="evidence" value="ECO:0007669"/>
    <property type="project" value="InterPro"/>
</dbReference>
<dbReference type="EMBL" id="GDIP01239350">
    <property type="protein sequence ID" value="JAI84051.1"/>
    <property type="molecule type" value="Transcribed_RNA"/>
</dbReference>
<feature type="compositionally biased region" description="Low complexity" evidence="6">
    <location>
        <begin position="70"/>
        <end position="94"/>
    </location>
</feature>
<dbReference type="Gene3D" id="3.30.70.330">
    <property type="match status" value="1"/>
</dbReference>
<feature type="region of interest" description="Disordered" evidence="6">
    <location>
        <begin position="111"/>
        <end position="184"/>
    </location>
</feature>
<dbReference type="SUPFAM" id="SSF54928">
    <property type="entry name" value="RNA-binding domain, RBD"/>
    <property type="match status" value="1"/>
</dbReference>
<protein>
    <recommendedName>
        <fullName evidence="2">RNA-binding protein 42</fullName>
    </recommendedName>
    <alternativeName>
        <fullName evidence="4">RNA-binding motif protein 42</fullName>
    </alternativeName>
</protein>
<dbReference type="SMART" id="SM00360">
    <property type="entry name" value="RRM"/>
    <property type="match status" value="1"/>
</dbReference>
<dbReference type="GeneID" id="116918533"/>
<evidence type="ECO:0000256" key="5">
    <source>
        <dbReference type="PROSITE-ProRule" id="PRU00176"/>
    </source>
</evidence>
<proteinExistence type="inferred from homology"/>
<dbReference type="AlphaFoldDB" id="A0A0P4XN67"/>
<evidence type="ECO:0000256" key="4">
    <source>
        <dbReference type="ARBA" id="ARBA00030574"/>
    </source>
</evidence>
<dbReference type="CDD" id="cd12383">
    <property type="entry name" value="RRM_RBM42"/>
    <property type="match status" value="1"/>
</dbReference>
<dbReference type="KEGG" id="dmk:116918533"/>
<dbReference type="InterPro" id="IPR035979">
    <property type="entry name" value="RBD_domain_sf"/>
</dbReference>
<dbReference type="InterPro" id="IPR012677">
    <property type="entry name" value="Nucleotide-bd_a/b_plait_sf"/>
</dbReference>
<dbReference type="OrthoDB" id="1749473at2759"/>
<feature type="domain" description="RRM" evidence="7">
    <location>
        <begin position="209"/>
        <end position="287"/>
    </location>
</feature>
<dbReference type="InterPro" id="IPR050825">
    <property type="entry name" value="RBM42_RBP45_47-like"/>
</dbReference>
<dbReference type="PANTHER" id="PTHR47640">
    <property type="entry name" value="TRNA SELENOCYSTEINE 1-ASSOCIATED PROTEIN 1-RELATED-RELATED"/>
    <property type="match status" value="1"/>
</dbReference>
<evidence type="ECO:0000256" key="2">
    <source>
        <dbReference type="ARBA" id="ARBA00015192"/>
    </source>
</evidence>
<accession>A0A0P4XN67</accession>
<dbReference type="EMBL" id="GDIQ01052631">
    <property type="protein sequence ID" value="JAN42106.1"/>
    <property type="molecule type" value="Transcribed_RNA"/>
</dbReference>
<evidence type="ECO:0000256" key="6">
    <source>
        <dbReference type="SAM" id="MobiDB-lite"/>
    </source>
</evidence>
<dbReference type="InterPro" id="IPR000504">
    <property type="entry name" value="RRM_dom"/>
</dbReference>
<name>A0A0P4XN67_9CRUS</name>
<dbReference type="PROSITE" id="PS50102">
    <property type="entry name" value="RRM"/>
    <property type="match status" value="1"/>
</dbReference>
<feature type="compositionally biased region" description="Polar residues" evidence="6">
    <location>
        <begin position="115"/>
        <end position="125"/>
    </location>
</feature>
<comment type="similarity">
    <text evidence="1">Belongs to the RRM RBM42 family.</text>
</comment>
<evidence type="ECO:0000313" key="9">
    <source>
        <dbReference type="EMBL" id="JAN42106.1"/>
    </source>
</evidence>
<dbReference type="InterPro" id="IPR034215">
    <property type="entry name" value="RBM42_RRM"/>
</dbReference>
<sequence length="310" mass="33921">MASFPQRQMQDEMERFEAEISNSTSKPSIPPLLKPNMVRPASGTPGAFQQKFQPPTHFLPTQLQRAGVRPAAPASSSQTFSSTTSVQPPSQASSVGTAIISNKPVLYLPDKEAKSTSATPNTAASLTKAPQPAKKQKVEAKSPTKVAPSSSGGPSILRAPSSTVGSATVKAGTEEPKVQKMKKPKKFVRAAGGTVWQDDSLLEWDPNDYRIFCGDLGNDVTDEVLARVFGKFPSFQKAKVIRDARSNKTKGFGFVSFKDPTDFTRAMREINGKYVGSRPIKLRKSNWKNRNIDEVKKRQKEKDVLLGKRR</sequence>
<keyword evidence="3 5" id="KW-0694">RNA-binding</keyword>
<evidence type="ECO:0000256" key="1">
    <source>
        <dbReference type="ARBA" id="ARBA00007408"/>
    </source>
</evidence>
<evidence type="ECO:0000313" key="8">
    <source>
        <dbReference type="EMBL" id="JAI84051.1"/>
    </source>
</evidence>
<evidence type="ECO:0000256" key="3">
    <source>
        <dbReference type="ARBA" id="ARBA00022884"/>
    </source>
</evidence>
<reference evidence="8" key="1">
    <citation type="submission" date="2015-10" db="EMBL/GenBank/DDBJ databases">
        <title>Daphnia magna gene sets from two clonal populations assembled and annotated with EvidentialGene.</title>
        <authorList>
            <person name="Gilbert D."/>
            <person name="Podicheti R."/>
            <person name="Orsini L."/>
            <person name="Colbourne J."/>
            <person name="Pfrender M."/>
        </authorList>
    </citation>
    <scope>NUCLEOTIDE SEQUENCE</scope>
</reference>